<reference evidence="7" key="1">
    <citation type="submission" date="2022-08" db="EMBL/GenBank/DDBJ databases">
        <authorList>
            <person name="Dzunkova M."/>
            <person name="La Clair J."/>
            <person name="Tyml T."/>
            <person name="Doud D."/>
            <person name="Schulz F."/>
            <person name="Piquer S."/>
            <person name="Porcel Sanchis D."/>
            <person name="Osborn A."/>
            <person name="Robinson D."/>
            <person name="Louie K.B."/>
            <person name="Bowen B.P."/>
            <person name="Bowers R."/>
            <person name="Lee J."/>
            <person name="Arnau Llombart V."/>
            <person name="Diaz Villanueva W."/>
            <person name="Gosliner T."/>
            <person name="Northen T."/>
            <person name="Cheng J.-F."/>
            <person name="Burkart M.D."/>
            <person name="Woyke T."/>
        </authorList>
    </citation>
    <scope>NUCLEOTIDE SEQUENCE</scope>
    <source>
        <strain evidence="7">Df01</strain>
    </source>
</reference>
<dbReference type="NCBIfam" id="NF003520">
    <property type="entry name" value="PRK05183.1"/>
    <property type="match status" value="1"/>
</dbReference>
<gene>
    <name evidence="5 7" type="primary">hscA</name>
    <name evidence="7" type="ORF">NQX30_06110</name>
</gene>
<keyword evidence="2 5" id="KW-0547">Nucleotide-binding</keyword>
<comment type="similarity">
    <text evidence="1 5 6">Belongs to the heat shock protein 70 family.</text>
</comment>
<evidence type="ECO:0000256" key="3">
    <source>
        <dbReference type="ARBA" id="ARBA00022840"/>
    </source>
</evidence>
<comment type="caution">
    <text evidence="7">The sequence shown here is derived from an EMBL/GenBank/DDBJ whole genome shotgun (WGS) entry which is preliminary data.</text>
</comment>
<dbReference type="InterPro" id="IPR013126">
    <property type="entry name" value="Hsp_70_fam"/>
</dbReference>
<dbReference type="PROSITE" id="PS01036">
    <property type="entry name" value="HSP70_3"/>
    <property type="match status" value="1"/>
</dbReference>
<accession>A0ABT7QML1</accession>
<dbReference type="PRINTS" id="PR00301">
    <property type="entry name" value="HEATSHOCK70"/>
</dbReference>
<keyword evidence="8" id="KW-1185">Reference proteome</keyword>
<proteinExistence type="inferred from homology"/>
<evidence type="ECO:0000313" key="7">
    <source>
        <dbReference type="EMBL" id="MDM5147941.1"/>
    </source>
</evidence>
<evidence type="ECO:0000256" key="1">
    <source>
        <dbReference type="ARBA" id="ARBA00007381"/>
    </source>
</evidence>
<dbReference type="SUPFAM" id="SSF53067">
    <property type="entry name" value="Actin-like ATPase domain"/>
    <property type="match status" value="2"/>
</dbReference>
<dbReference type="SUPFAM" id="SSF100920">
    <property type="entry name" value="Heat shock protein 70kD (HSP70), peptide-binding domain"/>
    <property type="match status" value="1"/>
</dbReference>
<dbReference type="Gene3D" id="3.30.420.40">
    <property type="match status" value="2"/>
</dbReference>
<evidence type="ECO:0000313" key="8">
    <source>
        <dbReference type="Proteomes" id="UP001168167"/>
    </source>
</evidence>
<protein>
    <recommendedName>
        <fullName evidence="5">Chaperone protein HscA homolog</fullName>
    </recommendedName>
</protein>
<dbReference type="Pfam" id="PF00012">
    <property type="entry name" value="HSP70"/>
    <property type="match status" value="1"/>
</dbReference>
<evidence type="ECO:0000256" key="4">
    <source>
        <dbReference type="ARBA" id="ARBA00023186"/>
    </source>
</evidence>
<keyword evidence="3 5" id="KW-0067">ATP-binding</keyword>
<dbReference type="Gene3D" id="2.60.34.10">
    <property type="entry name" value="Substrate Binding Domain Of DNAk, Chain A, domain 1"/>
    <property type="match status" value="1"/>
</dbReference>
<dbReference type="GO" id="GO:0016787">
    <property type="term" value="F:hydrolase activity"/>
    <property type="evidence" value="ECO:0007669"/>
    <property type="project" value="UniProtKB-KW"/>
</dbReference>
<dbReference type="NCBIfam" id="TIGR01991">
    <property type="entry name" value="HscA"/>
    <property type="match status" value="1"/>
</dbReference>
<reference evidence="7" key="2">
    <citation type="journal article" date="2023" name="Microbiome">
        <title>Synthase-selected sorting approach identifies a beta-lactone synthase in a nudibranch symbiotic bacterium.</title>
        <authorList>
            <person name="Dzunkova M."/>
            <person name="La Clair J.J."/>
            <person name="Tyml T."/>
            <person name="Doud D."/>
            <person name="Schulz F."/>
            <person name="Piquer-Esteban S."/>
            <person name="Porcel Sanchis D."/>
            <person name="Osborn A."/>
            <person name="Robinson D."/>
            <person name="Louie K.B."/>
            <person name="Bowen B.P."/>
            <person name="Bowers R.M."/>
            <person name="Lee J."/>
            <person name="Arnau V."/>
            <person name="Diaz-Villanueva W."/>
            <person name="Stepanauskas R."/>
            <person name="Gosliner T."/>
            <person name="Date S.V."/>
            <person name="Northen T.R."/>
            <person name="Cheng J.F."/>
            <person name="Burkart M.D."/>
            <person name="Woyke T."/>
        </authorList>
    </citation>
    <scope>NUCLEOTIDE SEQUENCE</scope>
    <source>
        <strain evidence="7">Df01</strain>
    </source>
</reference>
<dbReference type="HAMAP" id="MF_00679">
    <property type="entry name" value="HscA"/>
    <property type="match status" value="1"/>
</dbReference>
<dbReference type="EMBL" id="JANQAO010000003">
    <property type="protein sequence ID" value="MDM5147941.1"/>
    <property type="molecule type" value="Genomic_DNA"/>
</dbReference>
<dbReference type="Proteomes" id="UP001168167">
    <property type="component" value="Unassembled WGS sequence"/>
</dbReference>
<sequence>MTIFQIQEPEERQPETIERRLAVGIDLGTTNSLVAVIGEGNIPQVLDDGGGAIVPSVVRYAADGTVAVGQEALTTFIDTPKQVIASVKRLMGRSTADVRNSYQYDYATDKDGIARIQTAAGDKTPIEISAEILRCLRRRAETVCGAKVAGAVITVPAYFDDAQRQATKDAARLAGLTVYRLLNEPTAAAVAYGLDNAEEGVYVVYDLGGGTFDVSVLRLQKGVFEVLSTGGNTALGGDDYDRALAELAAHKMALPKLDGNDELRLVAAARTAKEELSAAPKVTLRAQLSASAVQCEITADEFTAATEPLTTATVRACQAVLRDATLSPKEISNVVLVGGATRMPMIKAAVANFFGRTPYDKLNPDEVVSLGAAAQADVLAGNRRGDDWLLLDIIPLSLGLETMGGLTEKIIRRNTAVPIEKAQEFTTHQDGQTAMKIHVVQGERELVRDCRSLATFTLSGIPPLPAGSARVRVSFQVDADGLLSVTAEERETGKQSKVTVKPTYGLDETQMLKILEDAFSHATEDANSRRLSEKRQEAKNLLRATQKTLSDSAELLSSDENAAIKNAITALQQALASEDVQSISNNIKRLEEAGADFALRRMNADIKKILTNKIPNNI</sequence>
<evidence type="ECO:0000256" key="5">
    <source>
        <dbReference type="HAMAP-Rule" id="MF_00679"/>
    </source>
</evidence>
<name>A0ABT7QML1_9GAMM</name>
<keyword evidence="7" id="KW-0378">Hydrolase</keyword>
<dbReference type="InterPro" id="IPR029048">
    <property type="entry name" value="HSP70_C_sf"/>
</dbReference>
<evidence type="ECO:0000256" key="2">
    <source>
        <dbReference type="ARBA" id="ARBA00022741"/>
    </source>
</evidence>
<dbReference type="PROSITE" id="PS00329">
    <property type="entry name" value="HSP70_2"/>
    <property type="match status" value="1"/>
</dbReference>
<dbReference type="Gene3D" id="1.20.1270.10">
    <property type="match status" value="1"/>
</dbReference>
<comment type="function">
    <text evidence="5">Chaperone involved in the maturation of iron-sulfur cluster-containing proteins. Has a low intrinsic ATPase activity which is markedly stimulated by HscB.</text>
</comment>
<dbReference type="InterPro" id="IPR043129">
    <property type="entry name" value="ATPase_NBD"/>
</dbReference>
<evidence type="ECO:0000256" key="6">
    <source>
        <dbReference type="RuleBase" id="RU003322"/>
    </source>
</evidence>
<dbReference type="SUPFAM" id="SSF100934">
    <property type="entry name" value="Heat shock protein 70kD (HSP70), C-terminal subdomain"/>
    <property type="match status" value="1"/>
</dbReference>
<dbReference type="InterPro" id="IPR029047">
    <property type="entry name" value="HSP70_peptide-bd_sf"/>
</dbReference>
<dbReference type="PANTHER" id="PTHR19375">
    <property type="entry name" value="HEAT SHOCK PROTEIN 70KDA"/>
    <property type="match status" value="1"/>
</dbReference>
<dbReference type="InterPro" id="IPR018181">
    <property type="entry name" value="Heat_shock_70_CS"/>
</dbReference>
<dbReference type="InterPro" id="IPR010236">
    <property type="entry name" value="ISC_FeS_clus_asmbl_HscA"/>
</dbReference>
<keyword evidence="4 5" id="KW-0143">Chaperone</keyword>
<dbReference type="Gene3D" id="3.90.640.10">
    <property type="entry name" value="Actin, Chain A, domain 4"/>
    <property type="match status" value="1"/>
</dbReference>
<organism evidence="7 8">
    <name type="scientific">Candidatus Doriopsillibacter californiensis</name>
    <dbReference type="NCBI Taxonomy" id="2970740"/>
    <lineage>
        <taxon>Bacteria</taxon>
        <taxon>Pseudomonadati</taxon>
        <taxon>Pseudomonadota</taxon>
        <taxon>Gammaproteobacteria</taxon>
        <taxon>Candidatus Tethybacterales</taxon>
        <taxon>Candidatus Persebacteraceae</taxon>
        <taxon>Candidatus Doriopsillibacter</taxon>
    </lineage>
</organism>
<dbReference type="PROSITE" id="PS00297">
    <property type="entry name" value="HSP70_1"/>
    <property type="match status" value="1"/>
</dbReference>